<dbReference type="AlphaFoldDB" id="A0A0A9AHG1"/>
<dbReference type="EMBL" id="GBRH01249495">
    <property type="protein sequence ID" value="JAD48400.1"/>
    <property type="molecule type" value="Transcribed_RNA"/>
</dbReference>
<evidence type="ECO:0000313" key="1">
    <source>
        <dbReference type="EMBL" id="JAD48400.1"/>
    </source>
</evidence>
<organism evidence="1">
    <name type="scientific">Arundo donax</name>
    <name type="common">Giant reed</name>
    <name type="synonym">Donax arundinaceus</name>
    <dbReference type="NCBI Taxonomy" id="35708"/>
    <lineage>
        <taxon>Eukaryota</taxon>
        <taxon>Viridiplantae</taxon>
        <taxon>Streptophyta</taxon>
        <taxon>Embryophyta</taxon>
        <taxon>Tracheophyta</taxon>
        <taxon>Spermatophyta</taxon>
        <taxon>Magnoliopsida</taxon>
        <taxon>Liliopsida</taxon>
        <taxon>Poales</taxon>
        <taxon>Poaceae</taxon>
        <taxon>PACMAD clade</taxon>
        <taxon>Arundinoideae</taxon>
        <taxon>Arundineae</taxon>
        <taxon>Arundo</taxon>
    </lineage>
</organism>
<sequence length="54" mass="5910">MPNIVAAQGAWALNLSISSKSRHRKGTIQELPSMFYPLISWRTASLPSTHGCTP</sequence>
<accession>A0A0A9AHG1</accession>
<protein>
    <submittedName>
        <fullName evidence="1">Uncharacterized protein</fullName>
    </submittedName>
</protein>
<reference evidence="1" key="2">
    <citation type="journal article" date="2015" name="Data Brief">
        <title>Shoot transcriptome of the giant reed, Arundo donax.</title>
        <authorList>
            <person name="Barrero R.A."/>
            <person name="Guerrero F.D."/>
            <person name="Moolhuijzen P."/>
            <person name="Goolsby J.A."/>
            <person name="Tidwell J."/>
            <person name="Bellgard S.E."/>
            <person name="Bellgard M.I."/>
        </authorList>
    </citation>
    <scope>NUCLEOTIDE SEQUENCE</scope>
    <source>
        <tissue evidence="1">Shoot tissue taken approximately 20 cm above the soil surface</tissue>
    </source>
</reference>
<proteinExistence type="predicted"/>
<name>A0A0A9AHG1_ARUDO</name>
<reference evidence="1" key="1">
    <citation type="submission" date="2014-09" db="EMBL/GenBank/DDBJ databases">
        <authorList>
            <person name="Magalhaes I.L.F."/>
            <person name="Oliveira U."/>
            <person name="Santos F.R."/>
            <person name="Vidigal T.H.D.A."/>
            <person name="Brescovit A.D."/>
            <person name="Santos A.J."/>
        </authorList>
    </citation>
    <scope>NUCLEOTIDE SEQUENCE</scope>
    <source>
        <tissue evidence="1">Shoot tissue taken approximately 20 cm above the soil surface</tissue>
    </source>
</reference>